<feature type="transmembrane region" description="Helical" evidence="1">
    <location>
        <begin position="65"/>
        <end position="86"/>
    </location>
</feature>
<evidence type="ECO:0000313" key="4">
    <source>
        <dbReference type="Proteomes" id="UP001518925"/>
    </source>
</evidence>
<gene>
    <name evidence="3" type="ORF">JR050_14350</name>
</gene>
<organism evidence="3 4">
    <name type="scientific">Bacillus suaedaesalsae</name>
    <dbReference type="NCBI Taxonomy" id="2810349"/>
    <lineage>
        <taxon>Bacteria</taxon>
        <taxon>Bacillati</taxon>
        <taxon>Bacillota</taxon>
        <taxon>Bacilli</taxon>
        <taxon>Bacillales</taxon>
        <taxon>Bacillaceae</taxon>
        <taxon>Bacillus</taxon>
    </lineage>
</organism>
<keyword evidence="1" id="KW-0812">Transmembrane</keyword>
<dbReference type="Proteomes" id="UP001518925">
    <property type="component" value="Unassembled WGS sequence"/>
</dbReference>
<sequence>MRQWKIGTITAGVLLISLGVLWLGNNIWEFPIHTIIANAWPVLLIVLGIEVLIHQFFKKEESLKFDGFSIFLVIMLGLISMVIYGVQSTGVLPAISNVINGEKYSNDIQLTEDASNVEELVVEIPNGDITLSGSDTKEVLVDGILNVRAENEEKAKDLLEKSVTLKKVGKKLILKVEMPTNQSFIDWMNYDGTFNISLPKELFVKMNVANGDVEANDLLSGTQIELINGDLQIEDVTGLIRVTNQNGSITIKEIDGELIASLTNGDIDVVTSKITGAIDIETVNGEVTTTIPTDADVKMNGETQNGEVGGTVSWERSGSEDDHFYDKNGKLTMGKGTYDVDISSVNGDVTVKTN</sequence>
<dbReference type="InterPro" id="IPR025164">
    <property type="entry name" value="Toastrack_DUF4097"/>
</dbReference>
<reference evidence="3 4" key="1">
    <citation type="submission" date="2021-02" db="EMBL/GenBank/DDBJ databases">
        <title>Bacillus sp. RD4P76, an endophyte from a halophyte.</title>
        <authorList>
            <person name="Sun J.-Q."/>
        </authorList>
    </citation>
    <scope>NUCLEOTIDE SEQUENCE [LARGE SCALE GENOMIC DNA]</scope>
    <source>
        <strain evidence="3 4">RD4P76</strain>
    </source>
</reference>
<dbReference type="Pfam" id="PF13349">
    <property type="entry name" value="DUF4097"/>
    <property type="match status" value="1"/>
</dbReference>
<keyword evidence="1" id="KW-1133">Transmembrane helix</keyword>
<protein>
    <submittedName>
        <fullName evidence="3">DUF4097 family beta strand repeat protein</fullName>
    </submittedName>
</protein>
<dbReference type="RefSeq" id="WP_204204190.1">
    <property type="nucleotide sequence ID" value="NZ_JAFELM010000035.1"/>
</dbReference>
<keyword evidence="1" id="KW-0472">Membrane</keyword>
<feature type="transmembrane region" description="Helical" evidence="1">
    <location>
        <begin position="7"/>
        <end position="24"/>
    </location>
</feature>
<keyword evidence="4" id="KW-1185">Reference proteome</keyword>
<evidence type="ECO:0000256" key="1">
    <source>
        <dbReference type="SAM" id="Phobius"/>
    </source>
</evidence>
<accession>A0ABS2DK15</accession>
<feature type="transmembrane region" description="Helical" evidence="1">
    <location>
        <begin position="30"/>
        <end position="53"/>
    </location>
</feature>
<evidence type="ECO:0000313" key="3">
    <source>
        <dbReference type="EMBL" id="MBM6618847.1"/>
    </source>
</evidence>
<name>A0ABS2DK15_9BACI</name>
<evidence type="ECO:0000259" key="2">
    <source>
        <dbReference type="Pfam" id="PF13349"/>
    </source>
</evidence>
<proteinExistence type="predicted"/>
<dbReference type="EMBL" id="JAFELM010000035">
    <property type="protein sequence ID" value="MBM6618847.1"/>
    <property type="molecule type" value="Genomic_DNA"/>
</dbReference>
<feature type="domain" description="DUF4097" evidence="2">
    <location>
        <begin position="204"/>
        <end position="351"/>
    </location>
</feature>
<comment type="caution">
    <text evidence="3">The sequence shown here is derived from an EMBL/GenBank/DDBJ whole genome shotgun (WGS) entry which is preliminary data.</text>
</comment>